<dbReference type="Pfam" id="PF05180">
    <property type="entry name" value="zf-DNL"/>
    <property type="match status" value="1"/>
</dbReference>
<dbReference type="GO" id="GO:0005739">
    <property type="term" value="C:mitochondrion"/>
    <property type="evidence" value="ECO:0007669"/>
    <property type="project" value="TreeGrafter"/>
</dbReference>
<dbReference type="GO" id="GO:0030150">
    <property type="term" value="P:protein import into mitochondrial matrix"/>
    <property type="evidence" value="ECO:0007669"/>
    <property type="project" value="TreeGrafter"/>
</dbReference>
<proteinExistence type="predicted"/>
<dbReference type="GO" id="GO:0051087">
    <property type="term" value="F:protein-folding chaperone binding"/>
    <property type="evidence" value="ECO:0007669"/>
    <property type="project" value="TreeGrafter"/>
</dbReference>
<keyword evidence="6" id="KW-1185">Reference proteome</keyword>
<evidence type="ECO:0000256" key="3">
    <source>
        <dbReference type="ARBA" id="ARBA00022833"/>
    </source>
</evidence>
<reference evidence="6" key="1">
    <citation type="journal article" date="2013" name="Genetics">
        <title>The draft genome and transcriptome of Panagrellus redivivus are shaped by the harsh demands of a free-living lifestyle.</title>
        <authorList>
            <person name="Srinivasan J."/>
            <person name="Dillman A.R."/>
            <person name="Macchietto M.G."/>
            <person name="Heikkinen L."/>
            <person name="Lakso M."/>
            <person name="Fracchia K.M."/>
            <person name="Antoshechkin I."/>
            <person name="Mortazavi A."/>
            <person name="Wong G."/>
            <person name="Sternberg P.W."/>
        </authorList>
    </citation>
    <scope>NUCLEOTIDE SEQUENCE [LARGE SCALE GENOMIC DNA]</scope>
    <source>
        <strain evidence="6">MT8872</strain>
    </source>
</reference>
<evidence type="ECO:0000259" key="5">
    <source>
        <dbReference type="PROSITE" id="PS51501"/>
    </source>
</evidence>
<dbReference type="InterPro" id="IPR024158">
    <property type="entry name" value="Mt_import_TIM15"/>
</dbReference>
<dbReference type="Proteomes" id="UP000492821">
    <property type="component" value="Unassembled WGS sequence"/>
</dbReference>
<dbReference type="PROSITE" id="PS51501">
    <property type="entry name" value="ZF_DNL"/>
    <property type="match status" value="1"/>
</dbReference>
<evidence type="ECO:0000313" key="6">
    <source>
        <dbReference type="Proteomes" id="UP000492821"/>
    </source>
</evidence>
<dbReference type="PANTHER" id="PTHR20922:SF13">
    <property type="entry name" value="DNL-TYPE ZINC FINGER PROTEIN"/>
    <property type="match status" value="1"/>
</dbReference>
<organism evidence="6 7">
    <name type="scientific">Panagrellus redivivus</name>
    <name type="common">Microworm</name>
    <dbReference type="NCBI Taxonomy" id="6233"/>
    <lineage>
        <taxon>Eukaryota</taxon>
        <taxon>Metazoa</taxon>
        <taxon>Ecdysozoa</taxon>
        <taxon>Nematoda</taxon>
        <taxon>Chromadorea</taxon>
        <taxon>Rhabditida</taxon>
        <taxon>Tylenchina</taxon>
        <taxon>Panagrolaimomorpha</taxon>
        <taxon>Panagrolaimoidea</taxon>
        <taxon>Panagrolaimidae</taxon>
        <taxon>Panagrellus</taxon>
    </lineage>
</organism>
<dbReference type="GO" id="GO:0006457">
    <property type="term" value="P:protein folding"/>
    <property type="evidence" value="ECO:0007669"/>
    <property type="project" value="TreeGrafter"/>
</dbReference>
<evidence type="ECO:0000313" key="7">
    <source>
        <dbReference type="WBParaSite" id="Pan_g10368.t1"/>
    </source>
</evidence>
<name>A0A7E4ULY3_PANRE</name>
<keyword evidence="3" id="KW-0862">Zinc</keyword>
<dbReference type="GO" id="GO:0008270">
    <property type="term" value="F:zinc ion binding"/>
    <property type="evidence" value="ECO:0007669"/>
    <property type="project" value="UniProtKB-KW"/>
</dbReference>
<protein>
    <submittedName>
        <fullName evidence="7">DNL-type domain-containing protein</fullName>
    </submittedName>
</protein>
<keyword evidence="2 4" id="KW-0863">Zinc-finger</keyword>
<accession>A0A7E4ULY3</accession>
<reference evidence="7" key="2">
    <citation type="submission" date="2020-10" db="UniProtKB">
        <authorList>
            <consortium name="WormBaseParasite"/>
        </authorList>
    </citation>
    <scope>IDENTIFICATION</scope>
</reference>
<evidence type="ECO:0000256" key="2">
    <source>
        <dbReference type="ARBA" id="ARBA00022771"/>
    </source>
</evidence>
<dbReference type="WBParaSite" id="Pan_g10368.t1">
    <property type="protein sequence ID" value="Pan_g10368.t1"/>
    <property type="gene ID" value="Pan_g10368"/>
</dbReference>
<dbReference type="PANTHER" id="PTHR20922">
    <property type="entry name" value="DNL-TYPE ZINC FINGER PROTEIN"/>
    <property type="match status" value="1"/>
</dbReference>
<feature type="domain" description="DNL-type" evidence="5">
    <location>
        <begin position="27"/>
        <end position="125"/>
    </location>
</feature>
<keyword evidence="1" id="KW-0479">Metal-binding</keyword>
<evidence type="ECO:0000256" key="4">
    <source>
        <dbReference type="PROSITE-ProRule" id="PRU00834"/>
    </source>
</evidence>
<sequence length="130" mass="14758">MWAALRTPIRSLLGVEYRRFFATAVGKVDRRLALVYTCKVCNSRQGPKEFSKKSYEKGVVIVTCNSCENHHIIADNLGWFSDLNGKKNIEEILAEKGETVKREGSFDGTVEFEAIVTETIERIEDGSQRR</sequence>
<dbReference type="InterPro" id="IPR007853">
    <property type="entry name" value="Znf_DNL-typ"/>
</dbReference>
<dbReference type="GO" id="GO:0050821">
    <property type="term" value="P:protein stabilization"/>
    <property type="evidence" value="ECO:0007669"/>
    <property type="project" value="TreeGrafter"/>
</dbReference>
<evidence type="ECO:0000256" key="1">
    <source>
        <dbReference type="ARBA" id="ARBA00022723"/>
    </source>
</evidence>
<dbReference type="AlphaFoldDB" id="A0A7E4ULY3"/>